<dbReference type="EMBL" id="JAGPUO010000011">
    <property type="protein sequence ID" value="KAG5659522.1"/>
    <property type="molecule type" value="Genomic_DNA"/>
</dbReference>
<sequence length="229" mass="24955">VKGQILSLEMSASSINEDIVAKVSASEVLVPWCEEFKKMISGMDFATSRARELQDFKLNMRRKLQSFNDNSITEDSTLASLTARRMAVAKDFFGRMGANVNIESPFFIIWGCNTFIGDGVYMNCGVSIHDNAPVFIGDRVLIGPDVCICPITHALDPDVRREASGTSFAHPIYIEDDCWIGARALILPGVRVGRGSTVAAGAVVAKDVEPYCLVGGVPAKLIRRLDNPK</sequence>
<dbReference type="InterPro" id="IPR011004">
    <property type="entry name" value="Trimer_LpxA-like_sf"/>
</dbReference>
<dbReference type="Pfam" id="PF12464">
    <property type="entry name" value="Mac"/>
    <property type="match status" value="1"/>
</dbReference>
<keyword evidence="5" id="KW-1185">Reference proteome</keyword>
<evidence type="ECO:0000313" key="4">
    <source>
        <dbReference type="EMBL" id="KAG5659522.1"/>
    </source>
</evidence>
<dbReference type="Pfam" id="PF14602">
    <property type="entry name" value="Hexapep_2"/>
    <property type="match status" value="1"/>
</dbReference>
<dbReference type="Proteomes" id="UP000782241">
    <property type="component" value="Unassembled WGS sequence"/>
</dbReference>
<gene>
    <name evidence="4" type="ORF">KAF25_002081</name>
</gene>
<evidence type="ECO:0000256" key="2">
    <source>
        <dbReference type="ARBA" id="ARBA00022679"/>
    </source>
</evidence>
<comment type="caution">
    <text evidence="4">The sequence shown here is derived from an EMBL/GenBank/DDBJ whole genome shotgun (WGS) entry which is preliminary data.</text>
</comment>
<organism evidence="4 5">
    <name type="scientific">Fusarium avenaceum</name>
    <dbReference type="NCBI Taxonomy" id="40199"/>
    <lineage>
        <taxon>Eukaryota</taxon>
        <taxon>Fungi</taxon>
        <taxon>Dikarya</taxon>
        <taxon>Ascomycota</taxon>
        <taxon>Pezizomycotina</taxon>
        <taxon>Sordariomycetes</taxon>
        <taxon>Hypocreomycetidae</taxon>
        <taxon>Hypocreales</taxon>
        <taxon>Nectriaceae</taxon>
        <taxon>Fusarium</taxon>
        <taxon>Fusarium tricinctum species complex</taxon>
    </lineage>
</organism>
<dbReference type="PANTHER" id="PTHR23416:SF54">
    <property type="entry name" value="ACETYLTRANSFERASE, CYSE_LACA_LPXA_NODL FAMILY (AFU_ORTHOLOGUE AFUA_2G08430)-RELATED"/>
    <property type="match status" value="1"/>
</dbReference>
<keyword evidence="2" id="KW-0808">Transferase</keyword>
<dbReference type="InterPro" id="IPR001451">
    <property type="entry name" value="Hexapep"/>
</dbReference>
<dbReference type="PROSITE" id="PS00101">
    <property type="entry name" value="HEXAPEP_TRANSFERASES"/>
    <property type="match status" value="1"/>
</dbReference>
<name>A0A9P7GYS1_9HYPO</name>
<dbReference type="PANTHER" id="PTHR23416">
    <property type="entry name" value="SIALIC ACID SYNTHASE-RELATED"/>
    <property type="match status" value="1"/>
</dbReference>
<dbReference type="InterPro" id="IPR018357">
    <property type="entry name" value="Hexapep_transf_CS"/>
</dbReference>
<dbReference type="AlphaFoldDB" id="A0A9P7GYS1"/>
<reference evidence="4" key="1">
    <citation type="submission" date="2021-04" db="EMBL/GenBank/DDBJ databases">
        <title>Draft genome of Fusarium avenaceum strain F156N33, isolated from an atmospheric sample in Virginia.</title>
        <authorList>
            <person name="Yang S."/>
            <person name="Vinatzer B.A."/>
            <person name="Coleman J."/>
        </authorList>
    </citation>
    <scope>NUCLEOTIDE SEQUENCE</scope>
    <source>
        <strain evidence="4">F156N33</strain>
    </source>
</reference>
<dbReference type="InterPro" id="IPR024688">
    <property type="entry name" value="Mac_dom"/>
</dbReference>
<dbReference type="GO" id="GO:0008374">
    <property type="term" value="F:O-acyltransferase activity"/>
    <property type="evidence" value="ECO:0007669"/>
    <property type="project" value="TreeGrafter"/>
</dbReference>
<dbReference type="Gene3D" id="2.160.10.10">
    <property type="entry name" value="Hexapeptide repeat proteins"/>
    <property type="match status" value="1"/>
</dbReference>
<dbReference type="SUPFAM" id="SSF51161">
    <property type="entry name" value="Trimeric LpxA-like enzymes"/>
    <property type="match status" value="1"/>
</dbReference>
<feature type="domain" description="Maltose/galactoside acetyltransferase" evidence="3">
    <location>
        <begin position="38"/>
        <end position="97"/>
    </location>
</feature>
<evidence type="ECO:0000259" key="3">
    <source>
        <dbReference type="Pfam" id="PF12464"/>
    </source>
</evidence>
<dbReference type="InterPro" id="IPR051159">
    <property type="entry name" value="Hexapeptide_acetyltransf"/>
</dbReference>
<feature type="non-terminal residue" evidence="4">
    <location>
        <position position="1"/>
    </location>
</feature>
<evidence type="ECO:0000313" key="5">
    <source>
        <dbReference type="Proteomes" id="UP000782241"/>
    </source>
</evidence>
<protein>
    <recommendedName>
        <fullName evidence="3">Maltose/galactoside acetyltransferase domain-containing protein</fullName>
    </recommendedName>
</protein>
<accession>A0A9P7GYS1</accession>
<proteinExistence type="inferred from homology"/>
<dbReference type="CDD" id="cd03357">
    <property type="entry name" value="LbH_MAT_GAT"/>
    <property type="match status" value="1"/>
</dbReference>
<comment type="similarity">
    <text evidence="1">Belongs to the transferase hexapeptide repeat family.</text>
</comment>
<evidence type="ECO:0000256" key="1">
    <source>
        <dbReference type="ARBA" id="ARBA00007274"/>
    </source>
</evidence>
<dbReference type="GO" id="GO:0016407">
    <property type="term" value="F:acetyltransferase activity"/>
    <property type="evidence" value="ECO:0007669"/>
    <property type="project" value="InterPro"/>
</dbReference>